<evidence type="ECO:0000256" key="5">
    <source>
        <dbReference type="ARBA" id="ARBA00022989"/>
    </source>
</evidence>
<evidence type="ECO:0000256" key="1">
    <source>
        <dbReference type="ARBA" id="ARBA00004651"/>
    </source>
</evidence>
<keyword evidence="3" id="KW-0547">Nucleotide-binding</keyword>
<dbReference type="KEGG" id="nsm:JO391_00440"/>
<dbReference type="Gene3D" id="3.40.50.300">
    <property type="entry name" value="P-loop containing nucleotide triphosphate hydrolases"/>
    <property type="match status" value="1"/>
</dbReference>
<dbReference type="Pfam" id="PF00005">
    <property type="entry name" value="ABC_tran"/>
    <property type="match status" value="1"/>
</dbReference>
<keyword evidence="4 10" id="KW-0067">ATP-binding</keyword>
<dbReference type="GO" id="GO:0005524">
    <property type="term" value="F:ATP binding"/>
    <property type="evidence" value="ECO:0007669"/>
    <property type="project" value="UniProtKB-KW"/>
</dbReference>
<dbReference type="PANTHER" id="PTHR43394">
    <property type="entry name" value="ATP-DEPENDENT PERMEASE MDL1, MITOCHONDRIAL"/>
    <property type="match status" value="1"/>
</dbReference>
<dbReference type="SUPFAM" id="SSF90123">
    <property type="entry name" value="ABC transporter transmembrane region"/>
    <property type="match status" value="1"/>
</dbReference>
<dbReference type="EMBL" id="CP069370">
    <property type="protein sequence ID" value="QYZ70049.1"/>
    <property type="molecule type" value="Genomic_DNA"/>
</dbReference>
<evidence type="ECO:0000256" key="2">
    <source>
        <dbReference type="ARBA" id="ARBA00022692"/>
    </source>
</evidence>
<feature type="domain" description="ABC transporter" evidence="8">
    <location>
        <begin position="318"/>
        <end position="555"/>
    </location>
</feature>
<feature type="domain" description="ABC transmembrane type-1" evidence="9">
    <location>
        <begin position="21"/>
        <end position="283"/>
    </location>
</feature>
<dbReference type="SMART" id="SM00382">
    <property type="entry name" value="AAA"/>
    <property type="match status" value="1"/>
</dbReference>
<feature type="transmembrane region" description="Helical" evidence="7">
    <location>
        <begin position="15"/>
        <end position="36"/>
    </location>
</feature>
<dbReference type="InterPro" id="IPR017871">
    <property type="entry name" value="ABC_transporter-like_CS"/>
</dbReference>
<dbReference type="InterPro" id="IPR003439">
    <property type="entry name" value="ABC_transporter-like_ATP-bd"/>
</dbReference>
<gene>
    <name evidence="10" type="ORF">JO391_00440</name>
</gene>
<dbReference type="Proteomes" id="UP000826300">
    <property type="component" value="Chromosome"/>
</dbReference>
<keyword evidence="2 7" id="KW-0812">Transmembrane</keyword>
<dbReference type="GO" id="GO:0016887">
    <property type="term" value="F:ATP hydrolysis activity"/>
    <property type="evidence" value="ECO:0007669"/>
    <property type="project" value="InterPro"/>
</dbReference>
<dbReference type="InterPro" id="IPR003593">
    <property type="entry name" value="AAA+_ATPase"/>
</dbReference>
<dbReference type="PROSITE" id="PS50893">
    <property type="entry name" value="ABC_TRANSPORTER_2"/>
    <property type="match status" value="1"/>
</dbReference>
<dbReference type="GO" id="GO:0005886">
    <property type="term" value="C:plasma membrane"/>
    <property type="evidence" value="ECO:0007669"/>
    <property type="project" value="UniProtKB-SubCell"/>
</dbReference>
<feature type="transmembrane region" description="Helical" evidence="7">
    <location>
        <begin position="48"/>
        <end position="68"/>
    </location>
</feature>
<dbReference type="SUPFAM" id="SSF52540">
    <property type="entry name" value="P-loop containing nucleoside triphosphate hydrolases"/>
    <property type="match status" value="1"/>
</dbReference>
<evidence type="ECO:0000256" key="4">
    <source>
        <dbReference type="ARBA" id="ARBA00022840"/>
    </source>
</evidence>
<evidence type="ECO:0000256" key="7">
    <source>
        <dbReference type="SAM" id="Phobius"/>
    </source>
</evidence>
<evidence type="ECO:0000259" key="8">
    <source>
        <dbReference type="PROSITE" id="PS50893"/>
    </source>
</evidence>
<evidence type="ECO:0000256" key="6">
    <source>
        <dbReference type="ARBA" id="ARBA00023136"/>
    </source>
</evidence>
<keyword evidence="6 7" id="KW-0472">Membrane</keyword>
<sequence length="564" mass="60544">MRVGNVVREVRGRYAAIWLQSVFGALLSLTPFLFMMQITERVYASRSWETLGFLVILCAVLVLAWGMLDHYRSMALSALGYRIDNELRQGVYDAVHVGESPAAVGAFSDIAVVRQGLTGPLVESAMDASLSPIFITVLFILNIYFGLFAIAYLLVLAALSLWSRTIWQSVRSSAREDEEQAFAFGMATAARRDTIRAMNILPGVRKEWAALQDSASQTMLAGLARASRIDSVIGMLQLSQMIMLIGIGAVLYLNDEASINSGFAAFIVMIRGVGPAVSLARNLWTISELRAAWGRLDVLLADRKEPPSAPLPEMKGQITCENLSYLGSDGKVVLSGVRFSVPAGSVVGVVGPSGAGKSTLLRLLAGAAAPTSGSVKIDGFPIEQWPPSQRGPEIGYLPQSIDLLPGSIWQNVTRFAPEDADLTRQITEALDRAGATDIVQARGRGLGFRLGENGAPLSGGQRQRIALARAFFGDPTLLVLDEPNSALDASGEATLLKSMAGLRERGSTIFFSTHKLGLLWICDYIVVIMDGYMHSFSTRDDILARLGTAGNTLLVPATATGSSA</sequence>
<evidence type="ECO:0000313" key="10">
    <source>
        <dbReference type="EMBL" id="QYZ70049.1"/>
    </source>
</evidence>
<feature type="transmembrane region" description="Helical" evidence="7">
    <location>
        <begin position="259"/>
        <end position="280"/>
    </location>
</feature>
<dbReference type="AlphaFoldDB" id="A0A8G1EE22"/>
<dbReference type="RefSeq" id="WP_220662266.1">
    <property type="nucleotide sequence ID" value="NZ_CP069370.1"/>
</dbReference>
<dbReference type="Gene3D" id="1.20.1560.10">
    <property type="entry name" value="ABC transporter type 1, transmembrane domain"/>
    <property type="match status" value="1"/>
</dbReference>
<organism evidence="10 11">
    <name type="scientific">Neotabrizicola shimadae</name>
    <dbReference type="NCBI Taxonomy" id="2807096"/>
    <lineage>
        <taxon>Bacteria</taxon>
        <taxon>Pseudomonadati</taxon>
        <taxon>Pseudomonadota</taxon>
        <taxon>Alphaproteobacteria</taxon>
        <taxon>Rhodobacterales</taxon>
        <taxon>Paracoccaceae</taxon>
        <taxon>Neotabrizicola</taxon>
    </lineage>
</organism>
<dbReference type="PANTHER" id="PTHR43394:SF1">
    <property type="entry name" value="ATP-BINDING CASSETTE SUB-FAMILY B MEMBER 10, MITOCHONDRIAL"/>
    <property type="match status" value="1"/>
</dbReference>
<dbReference type="PROSITE" id="PS50929">
    <property type="entry name" value="ABC_TM1F"/>
    <property type="match status" value="1"/>
</dbReference>
<reference evidence="10" key="1">
    <citation type="submission" date="2021-02" db="EMBL/GenBank/DDBJ databases">
        <title>Rhodobacter shimadae sp. nov., an aerobic anoxygenic phototrophic bacterium isolated from a hot spring.</title>
        <authorList>
            <person name="Muramatsu S."/>
            <person name="Haruta S."/>
            <person name="Hirose S."/>
            <person name="Hanada S."/>
        </authorList>
    </citation>
    <scope>NUCLEOTIDE SEQUENCE</scope>
    <source>
        <strain evidence="10">N10</strain>
    </source>
</reference>
<feature type="transmembrane region" description="Helical" evidence="7">
    <location>
        <begin position="232"/>
        <end position="253"/>
    </location>
</feature>
<dbReference type="InterPro" id="IPR011527">
    <property type="entry name" value="ABC1_TM_dom"/>
</dbReference>
<dbReference type="GO" id="GO:0015421">
    <property type="term" value="F:ABC-type oligopeptide transporter activity"/>
    <property type="evidence" value="ECO:0007669"/>
    <property type="project" value="TreeGrafter"/>
</dbReference>
<dbReference type="InterPro" id="IPR036640">
    <property type="entry name" value="ABC1_TM_sf"/>
</dbReference>
<dbReference type="PROSITE" id="PS00211">
    <property type="entry name" value="ABC_TRANSPORTER_1"/>
    <property type="match status" value="1"/>
</dbReference>
<feature type="transmembrane region" description="Helical" evidence="7">
    <location>
        <begin position="133"/>
        <end position="162"/>
    </location>
</feature>
<protein>
    <submittedName>
        <fullName evidence="10">ATP-binding cassette domain-containing protein</fullName>
    </submittedName>
</protein>
<evidence type="ECO:0000259" key="9">
    <source>
        <dbReference type="PROSITE" id="PS50929"/>
    </source>
</evidence>
<dbReference type="InterPro" id="IPR039421">
    <property type="entry name" value="Type_1_exporter"/>
</dbReference>
<evidence type="ECO:0000256" key="3">
    <source>
        <dbReference type="ARBA" id="ARBA00022741"/>
    </source>
</evidence>
<keyword evidence="11" id="KW-1185">Reference proteome</keyword>
<comment type="subcellular location">
    <subcellularLocation>
        <location evidence="1">Cell membrane</location>
        <topology evidence="1">Multi-pass membrane protein</topology>
    </subcellularLocation>
</comment>
<accession>A0A8G1EE22</accession>
<name>A0A8G1EE22_9RHOB</name>
<keyword evidence="5 7" id="KW-1133">Transmembrane helix</keyword>
<proteinExistence type="predicted"/>
<dbReference type="InterPro" id="IPR027417">
    <property type="entry name" value="P-loop_NTPase"/>
</dbReference>
<evidence type="ECO:0000313" key="11">
    <source>
        <dbReference type="Proteomes" id="UP000826300"/>
    </source>
</evidence>